<proteinExistence type="predicted"/>
<keyword evidence="2" id="KW-1185">Reference proteome</keyword>
<protein>
    <submittedName>
        <fullName evidence="1">Uncharacterized protein</fullName>
    </submittedName>
</protein>
<comment type="caution">
    <text evidence="1">The sequence shown here is derived from an EMBL/GenBank/DDBJ whole genome shotgun (WGS) entry which is preliminary data.</text>
</comment>
<dbReference type="Proteomes" id="UP001642484">
    <property type="component" value="Unassembled WGS sequence"/>
</dbReference>
<organism evidence="1 2">
    <name type="scientific">Durusdinium trenchii</name>
    <dbReference type="NCBI Taxonomy" id="1381693"/>
    <lineage>
        <taxon>Eukaryota</taxon>
        <taxon>Sar</taxon>
        <taxon>Alveolata</taxon>
        <taxon>Dinophyceae</taxon>
        <taxon>Suessiales</taxon>
        <taxon>Symbiodiniaceae</taxon>
        <taxon>Durusdinium</taxon>
    </lineage>
</organism>
<evidence type="ECO:0000313" key="1">
    <source>
        <dbReference type="EMBL" id="CAK9028867.1"/>
    </source>
</evidence>
<name>A0ABP0KSB9_9DINO</name>
<gene>
    <name evidence="1" type="ORF">CCMP2556_LOCUS17263</name>
</gene>
<sequence>DELRGYRLLKAARLSTSERQNVLTQTANSTHYHQVRLALRTLFSDDVEASQQQPHERRRTAWMLEEDCGPEAYAMEDGYEELDWQQHDWSPVSWDDGYEPTYWQDWSDPWVELDWQDEAWPDDFEPDATSEKEEASAVQLEALSSGHLTIDLAAEASPVTSAKELLAQRLKDLRQIRSREHGQDPSREDSIGMCGLRTTYVVKKAGHGQTRQMGPDPQIIRLALSSLEKNTRPEEMSADVVNGKIMEIKGTMLQMGLKTPMALNLTLKEYEDRLEKFGRADGKP</sequence>
<feature type="non-terminal residue" evidence="1">
    <location>
        <position position="1"/>
    </location>
</feature>
<dbReference type="EMBL" id="CAXAMN010009478">
    <property type="protein sequence ID" value="CAK9028867.1"/>
    <property type="molecule type" value="Genomic_DNA"/>
</dbReference>
<evidence type="ECO:0000313" key="2">
    <source>
        <dbReference type="Proteomes" id="UP001642484"/>
    </source>
</evidence>
<feature type="non-terminal residue" evidence="1">
    <location>
        <position position="284"/>
    </location>
</feature>
<reference evidence="1 2" key="1">
    <citation type="submission" date="2024-02" db="EMBL/GenBank/DDBJ databases">
        <authorList>
            <person name="Chen Y."/>
            <person name="Shah S."/>
            <person name="Dougan E. K."/>
            <person name="Thang M."/>
            <person name="Chan C."/>
        </authorList>
    </citation>
    <scope>NUCLEOTIDE SEQUENCE [LARGE SCALE GENOMIC DNA]</scope>
</reference>
<accession>A0ABP0KSB9</accession>